<dbReference type="Proteomes" id="UP000268696">
    <property type="component" value="Chromosome"/>
</dbReference>
<dbReference type="RefSeq" id="WP_124377988.1">
    <property type="nucleotide sequence ID" value="NZ_CP027754.1"/>
</dbReference>
<feature type="compositionally biased region" description="Polar residues" evidence="1">
    <location>
        <begin position="21"/>
        <end position="38"/>
    </location>
</feature>
<sequence>MNMTAVVDIPAAPFIKPPEPQAQSVSSAPATTTAQLDPTVQAPPPVTLRRQLADQENVRKIAEQLQKLDPSVTKSISRRMKVDFPKSWVDFTLLSWLNRTTLQPQPDSTYASAHTTPPTLASVITDLGFDLPRQIDDARALARVLEQKAAQPLLGNLGGVLSWQIPMTEEDKQKIYQFMFSRNTGLSSLPLSDVDKGVLAYLLNGSSVTQSDLQNPGAALRKLLDSPRAQELGRALQAHLGGVSSSTSVYDYILAAIHVVLDPWSIKGQVSNRITDFDLADPEHWQQSPSSVLEQLSAHLIQKNRATPNNVKLVTHLLLSRAAPQLLIKDIPAGVKFGSTLWVQLTIAAAKIEAQAPGRVPGMTYAEVLIAAESLPADTYAVQTAQRDALILWGVSRNLLDRHDIDPAPSQIEQVRVAFNNHLKTLTNISSSMQVPIPNRTEMGLNCLKAVFPDVDPAVFEARVLAKRYNGNGRGDPRGLHARYSVGGQAFGGGLDMDHQRQTDSDQCIQSLCPQRKV</sequence>
<feature type="region of interest" description="Disordered" evidence="1">
    <location>
        <begin position="13"/>
        <end position="44"/>
    </location>
</feature>
<reference evidence="2 3" key="1">
    <citation type="submission" date="2018-03" db="EMBL/GenBank/DDBJ databases">
        <title>Diversity of phytobeneficial traits revealed by whole-genome analysis of worldwide-isolated phenazine-producing Pseudomonas spp.</title>
        <authorList>
            <person name="Biessy A."/>
            <person name="Novinscak A."/>
            <person name="Blom J."/>
            <person name="Leger G."/>
            <person name="Thomashow L.S."/>
            <person name="Cazorla F.M."/>
            <person name="Josic D."/>
            <person name="Filion M."/>
        </authorList>
    </citation>
    <scope>NUCLEOTIDE SEQUENCE [LARGE SCALE GENOMIC DNA]</scope>
    <source>
        <strain evidence="2 3">30B</strain>
    </source>
</reference>
<evidence type="ECO:0000313" key="3">
    <source>
        <dbReference type="Proteomes" id="UP000268696"/>
    </source>
</evidence>
<organism evidence="2 3">
    <name type="scientific">Pseudomonas synxantha</name>
    <dbReference type="NCBI Taxonomy" id="47883"/>
    <lineage>
        <taxon>Bacteria</taxon>
        <taxon>Pseudomonadati</taxon>
        <taxon>Pseudomonadota</taxon>
        <taxon>Gammaproteobacteria</taxon>
        <taxon>Pseudomonadales</taxon>
        <taxon>Pseudomonadaceae</taxon>
        <taxon>Pseudomonas</taxon>
    </lineage>
</organism>
<accession>A0A3G7U857</accession>
<gene>
    <name evidence="2" type="ORF">C4K03_3256</name>
</gene>
<protein>
    <submittedName>
        <fullName evidence="2">Uncharacterized protein</fullName>
    </submittedName>
</protein>
<dbReference type="EMBL" id="CP027754">
    <property type="protein sequence ID" value="AZE55411.1"/>
    <property type="molecule type" value="Genomic_DNA"/>
</dbReference>
<proteinExistence type="predicted"/>
<name>A0A3G7U857_9PSED</name>
<dbReference type="AlphaFoldDB" id="A0A3G7U857"/>
<evidence type="ECO:0000256" key="1">
    <source>
        <dbReference type="SAM" id="MobiDB-lite"/>
    </source>
</evidence>
<evidence type="ECO:0000313" key="2">
    <source>
        <dbReference type="EMBL" id="AZE55411.1"/>
    </source>
</evidence>